<dbReference type="GO" id="GO:0005886">
    <property type="term" value="C:plasma membrane"/>
    <property type="evidence" value="ECO:0007669"/>
    <property type="project" value="TreeGrafter"/>
</dbReference>
<feature type="region of interest" description="Disordered" evidence="10">
    <location>
        <begin position="776"/>
        <end position="806"/>
    </location>
</feature>
<feature type="domain" description="PH" evidence="11">
    <location>
        <begin position="6"/>
        <end position="112"/>
    </location>
</feature>
<evidence type="ECO:0000256" key="9">
    <source>
        <dbReference type="ARBA" id="ARBA00046145"/>
    </source>
</evidence>
<organism evidence="13 14">
    <name type="scientific">Halocaridina rubra</name>
    <name type="common">Hawaiian red shrimp</name>
    <dbReference type="NCBI Taxonomy" id="373956"/>
    <lineage>
        <taxon>Eukaryota</taxon>
        <taxon>Metazoa</taxon>
        <taxon>Ecdysozoa</taxon>
        <taxon>Arthropoda</taxon>
        <taxon>Crustacea</taxon>
        <taxon>Multicrustacea</taxon>
        <taxon>Malacostraca</taxon>
        <taxon>Eumalacostraca</taxon>
        <taxon>Eucarida</taxon>
        <taxon>Decapoda</taxon>
        <taxon>Pleocyemata</taxon>
        <taxon>Caridea</taxon>
        <taxon>Atyoidea</taxon>
        <taxon>Atyidae</taxon>
        <taxon>Halocaridina</taxon>
    </lineage>
</organism>
<dbReference type="PRINTS" id="PR00628">
    <property type="entry name" value="INSULINRSI"/>
</dbReference>
<feature type="compositionally biased region" description="Low complexity" evidence="10">
    <location>
        <begin position="1401"/>
        <end position="1427"/>
    </location>
</feature>
<keyword evidence="6" id="KW-0221">Differentiation</keyword>
<feature type="compositionally biased region" description="Polar residues" evidence="10">
    <location>
        <begin position="975"/>
        <end position="987"/>
    </location>
</feature>
<reference evidence="13 14" key="1">
    <citation type="submission" date="2023-11" db="EMBL/GenBank/DDBJ databases">
        <title>Halocaridina rubra genome assembly.</title>
        <authorList>
            <person name="Smith C."/>
        </authorList>
    </citation>
    <scope>NUCLEOTIDE SEQUENCE [LARGE SCALE GENOMIC DNA]</scope>
    <source>
        <strain evidence="13">EP-1</strain>
        <tissue evidence="13">Whole</tissue>
    </source>
</reference>
<keyword evidence="13" id="KW-0436">Ligase</keyword>
<dbReference type="Pfam" id="PF00169">
    <property type="entry name" value="PH"/>
    <property type="match status" value="1"/>
</dbReference>
<keyword evidence="5" id="KW-0677">Repeat</keyword>
<evidence type="ECO:0000259" key="11">
    <source>
        <dbReference type="PROSITE" id="PS50003"/>
    </source>
</evidence>
<feature type="compositionally biased region" description="Basic and acidic residues" evidence="10">
    <location>
        <begin position="892"/>
        <end position="901"/>
    </location>
</feature>
<feature type="compositionally biased region" description="Polar residues" evidence="10">
    <location>
        <begin position="1006"/>
        <end position="1015"/>
    </location>
</feature>
<keyword evidence="14" id="KW-1185">Reference proteome</keyword>
<keyword evidence="3" id="KW-0597">Phosphoprotein</keyword>
<dbReference type="EMBL" id="JAXCGZ010000069">
    <property type="protein sequence ID" value="KAK7086818.1"/>
    <property type="molecule type" value="Genomic_DNA"/>
</dbReference>
<feature type="compositionally biased region" description="Basic and acidic residues" evidence="10">
    <location>
        <begin position="989"/>
        <end position="1001"/>
    </location>
</feature>
<evidence type="ECO:0000259" key="12">
    <source>
        <dbReference type="PROSITE" id="PS51064"/>
    </source>
</evidence>
<feature type="region of interest" description="Disordered" evidence="10">
    <location>
        <begin position="867"/>
        <end position="1075"/>
    </location>
</feature>
<feature type="compositionally biased region" description="Polar residues" evidence="10">
    <location>
        <begin position="1188"/>
        <end position="1203"/>
    </location>
</feature>
<evidence type="ECO:0000256" key="6">
    <source>
        <dbReference type="ARBA" id="ARBA00022782"/>
    </source>
</evidence>
<dbReference type="SMART" id="SM00310">
    <property type="entry name" value="PTBI"/>
    <property type="match status" value="1"/>
</dbReference>
<dbReference type="SUPFAM" id="SSF50729">
    <property type="entry name" value="PH domain-like"/>
    <property type="match status" value="2"/>
</dbReference>
<dbReference type="PROSITE" id="PS50003">
    <property type="entry name" value="PH_DOMAIN"/>
    <property type="match status" value="1"/>
</dbReference>
<feature type="compositionally biased region" description="Polar residues" evidence="10">
    <location>
        <begin position="1452"/>
        <end position="1472"/>
    </location>
</feature>
<feature type="compositionally biased region" description="Polar residues" evidence="10">
    <location>
        <begin position="776"/>
        <end position="798"/>
    </location>
</feature>
<comment type="function">
    <text evidence="9">Activates phosphatidylinositol 3-kinase when bound to the regulatory p85 subunit. May mediate the control of various cellular processes by insulin-like peptides. When phosphorylated by the insulin receptor binds specifically to various cellular proteins containing SH2 domains. Involved in control of cell proliferation, cell size, and body and organ growth throughout development. Also has a role in a signaling pathway controlling the physiological response required to endure periods of low nutrient conditions. Insulin/insulin-like growth factor (IGF) signaling pathway has a role in regulating aging and is necessary in the ovary for vitellogenic maturation.</text>
</comment>
<feature type="compositionally biased region" description="Polar residues" evidence="10">
    <location>
        <begin position="953"/>
        <end position="968"/>
    </location>
</feature>
<name>A0AAN9AH54_HALRR</name>
<dbReference type="InterPro" id="IPR001849">
    <property type="entry name" value="PH_domain"/>
</dbReference>
<proteinExistence type="predicted"/>
<gene>
    <name evidence="13" type="primary">IRS1</name>
    <name evidence="13" type="ORF">SK128_012795</name>
</gene>
<evidence type="ECO:0000313" key="13">
    <source>
        <dbReference type="EMBL" id="KAK7086818.1"/>
    </source>
</evidence>
<feature type="compositionally biased region" description="Basic and acidic residues" evidence="10">
    <location>
        <begin position="586"/>
        <end position="595"/>
    </location>
</feature>
<dbReference type="InterPro" id="IPR011993">
    <property type="entry name" value="PH-like_dom_sf"/>
</dbReference>
<dbReference type="Proteomes" id="UP001381693">
    <property type="component" value="Unassembled WGS sequence"/>
</dbReference>
<evidence type="ECO:0000256" key="7">
    <source>
        <dbReference type="ARBA" id="ARBA00022943"/>
    </source>
</evidence>
<feature type="compositionally biased region" description="Polar residues" evidence="10">
    <location>
        <begin position="1141"/>
        <end position="1159"/>
    </location>
</feature>
<dbReference type="Pfam" id="PF02174">
    <property type="entry name" value="IRS"/>
    <property type="match status" value="1"/>
</dbReference>
<sequence length="1503" mass="161424">MFLQKARRRQGTTLLKKVLNKTMKKKFFVLRRDTGPDSPARLEYFDSERKFKSGVLPKKPIILRSCFSINKKKDPRHNHVIALYSNPDSFSVAAESEAELNEWLKFLKLHMHQAVADGDDQSRKLYEHVWLVVIQNRGLGSSKNMTGEYHICLTYKSIALVRVGDGQNKIEFPLTTIRRCGHTGSFFFLCLGRSAVTGAGDMWMLTEDAVIAENMHSIIKKAMYDPLNNMSEEPVSRERTQSMSNHRSFEGTTPCHPRSRCGSMPSRSRTSSEGSVQAAPNKLPPPNCSHPLDRSGPCCLHAMTRPKSMYSSSLSSSCSQPFASALFSPSSSESVESAASVDEFDGLYSRTPDSFETLGKGDESIYMAMEGTECGSSSHGREHLQPPFYLPINTCSIHDSLSKGLVSPGSGSSTEGPCLLSPQEIYTEMASPLTERISIGVSGSQSDRGGYLLMDPLSHQSQGTSGSEISVYMPMAMLNSPGSSFPSWPLHSTSSQVSSPPHSANHSRFNSLVDDSYDSYPPVVPGGHLNEGLSSSGDSCSHDRGGYFEFTPTPAIPLPCSPSDGDSITEMSPGSSCSFTSGTPSSDHRFPDYIAEKNGSGYSEDDDSSIERPIRTNSVGSKPEQFRSRKNSAPILGSSPISNSWSGTPGIFFRGFHQNRSQERSDLMELDFSKDKSCDNISADKEKKSSSIESIRRTLTAHRHRSNSKSSGNGKSSLFETTKRDKKKSESEVSSKSIEIPNMDYVEFSPSPRRNMEADDGYLPMKASISLSQSSSTEYQVMTNRDHSSNSSYNQSFADSSTDLSRSSDRLGSLYTTALTPDGYVVMSQDKGIGPSTPVSSSPSTTSNNSSSIGARVRKFSSTFIPMSSQDFSPQMDEYMAVDLRSSADSSSHSHDGEKGRKKEKKSIKRKSFKESNKRKKSDPIAVVGKGDDDGNRKGSSSLSHWPTFLGRKNSSGTPPKTPLSPTGSPLPKSSRGTPSPFSSLTRNKSRDKDNSKDSASKESAGVTNIGSSIGTSCIEESSKETEESAIASTTADASSSTQIVPSNSEQTGKSINKRSSGVFESSQVSDVKTEEIHLTSRASAVLSHHKKSESSSLEMGAYVNLALGSASSEKNLHVESKHRKVSTGSLSADYMNISPVTTTKTLESEKQQPGLQEQSHQHDYVNMCPVGQKTDTTTNSTLPTLQPCASNTGSILSSSRSSDNVKSEFSKKSPSLGYSSIREQNRRESKRLSGGNGNEDGDGESDYLLMTRGQPPPKPTSPRVVTRRPDIPSTLLGSRHDGSLTATLERLNLGGSERCRSHSGPGAPEGSAVCGDARVKKQLSEPRVGSGGQGNGGRAASACSSPVSYSPPTSPTLGGSVSSVSSLSEGGLSSASSTCTVVNVGVGRRESGVGAGGRLQDAQADAASSSSQQSGSTVSDSSGESGLNYVSLDLGPARNEGIMPSPRASRRNASGNSTQTHGTGTQESSTVGEEDYSLSYAQIDFKKSEGLRTTSLSRDHRH</sequence>
<dbReference type="InterPro" id="IPR039011">
    <property type="entry name" value="IRS"/>
</dbReference>
<feature type="compositionally biased region" description="Basic residues" evidence="10">
    <location>
        <begin position="902"/>
        <end position="921"/>
    </location>
</feature>
<dbReference type="PANTHER" id="PTHR10614">
    <property type="entry name" value="INSULIN RECEPTOR SUBSTRATE"/>
    <property type="match status" value="1"/>
</dbReference>
<feature type="region of interest" description="Disordered" evidence="10">
    <location>
        <begin position="826"/>
        <end position="854"/>
    </location>
</feature>
<dbReference type="Gene3D" id="2.30.29.30">
    <property type="entry name" value="Pleckstrin-homology domain (PH domain)/Phosphotyrosine-binding domain (PTB)"/>
    <property type="match status" value="2"/>
</dbReference>
<feature type="region of interest" description="Disordered" evidence="10">
    <location>
        <begin position="487"/>
        <end position="510"/>
    </location>
</feature>
<feature type="region of interest" description="Disordered" evidence="10">
    <location>
        <begin position="1141"/>
        <end position="1503"/>
    </location>
</feature>
<comment type="caution">
    <text evidence="13">The sequence shown here is derived from an EMBL/GenBank/DDBJ whole genome shotgun (WGS) entry which is preliminary data.</text>
</comment>
<feature type="compositionally biased region" description="Low complexity" evidence="10">
    <location>
        <begin position="1175"/>
        <end position="1185"/>
    </location>
</feature>
<dbReference type="GO" id="GO:0005829">
    <property type="term" value="C:cytosol"/>
    <property type="evidence" value="ECO:0007669"/>
    <property type="project" value="TreeGrafter"/>
</dbReference>
<evidence type="ECO:0000256" key="4">
    <source>
        <dbReference type="ARBA" id="ARBA00022604"/>
    </source>
</evidence>
<dbReference type="GO" id="GO:0005158">
    <property type="term" value="F:insulin receptor binding"/>
    <property type="evidence" value="ECO:0007669"/>
    <property type="project" value="InterPro"/>
</dbReference>
<dbReference type="GO" id="GO:0008286">
    <property type="term" value="P:insulin receptor signaling pathway"/>
    <property type="evidence" value="ECO:0007669"/>
    <property type="project" value="InterPro"/>
</dbReference>
<feature type="compositionally biased region" description="Low complexity" evidence="10">
    <location>
        <begin position="1345"/>
        <end position="1379"/>
    </location>
</feature>
<evidence type="ECO:0000256" key="3">
    <source>
        <dbReference type="ARBA" id="ARBA00022553"/>
    </source>
</evidence>
<dbReference type="GO" id="GO:0043548">
    <property type="term" value="F:phosphatidylinositol 3-kinase binding"/>
    <property type="evidence" value="ECO:0007669"/>
    <property type="project" value="TreeGrafter"/>
</dbReference>
<feature type="compositionally biased region" description="Basic and acidic residues" evidence="10">
    <location>
        <begin position="721"/>
        <end position="733"/>
    </location>
</feature>
<evidence type="ECO:0000313" key="14">
    <source>
        <dbReference type="Proteomes" id="UP001381693"/>
    </source>
</evidence>
<feature type="compositionally biased region" description="Polar residues" evidence="10">
    <location>
        <begin position="1043"/>
        <end position="1071"/>
    </location>
</feature>
<feature type="compositionally biased region" description="Low complexity" evidence="10">
    <location>
        <begin position="572"/>
        <end position="585"/>
    </location>
</feature>
<dbReference type="CDD" id="cd01204">
    <property type="entry name" value="PTB_IRS"/>
    <property type="match status" value="1"/>
</dbReference>
<feature type="compositionally biased region" description="Low complexity" evidence="10">
    <location>
        <begin position="835"/>
        <end position="852"/>
    </location>
</feature>
<feature type="region of interest" description="Disordered" evidence="10">
    <location>
        <begin position="698"/>
        <end position="736"/>
    </location>
</feature>
<dbReference type="SMART" id="SM01244">
    <property type="entry name" value="IRS"/>
    <property type="match status" value="1"/>
</dbReference>
<dbReference type="SMART" id="SM00233">
    <property type="entry name" value="PH"/>
    <property type="match status" value="1"/>
</dbReference>
<feature type="compositionally biased region" description="Low complexity" evidence="10">
    <location>
        <begin position="708"/>
        <end position="717"/>
    </location>
</feature>
<feature type="compositionally biased region" description="Polar residues" evidence="10">
    <location>
        <begin position="265"/>
        <end position="275"/>
    </location>
</feature>
<evidence type="ECO:0000256" key="8">
    <source>
        <dbReference type="ARBA" id="ARBA00033282"/>
    </source>
</evidence>
<dbReference type="GO" id="GO:0016874">
    <property type="term" value="F:ligase activity"/>
    <property type="evidence" value="ECO:0007669"/>
    <property type="project" value="UniProtKB-KW"/>
</dbReference>
<evidence type="ECO:0000256" key="1">
    <source>
        <dbReference type="ARBA" id="ARBA00011440"/>
    </source>
</evidence>
<feature type="compositionally biased region" description="Polar residues" evidence="10">
    <location>
        <begin position="1213"/>
        <end position="1223"/>
    </location>
</feature>
<dbReference type="InterPro" id="IPR002404">
    <property type="entry name" value="IRS_PTB"/>
</dbReference>
<keyword evidence="7" id="KW-0896">Oogenesis</keyword>
<feature type="region of interest" description="Disordered" evidence="10">
    <location>
        <begin position="525"/>
        <end position="642"/>
    </location>
</feature>
<keyword evidence="4" id="KW-0341">Growth regulation</keyword>
<feature type="compositionally biased region" description="Low complexity" evidence="10">
    <location>
        <begin position="491"/>
        <end position="503"/>
    </location>
</feature>
<feature type="compositionally biased region" description="Low complexity" evidence="10">
    <location>
        <begin position="1029"/>
        <end position="1042"/>
    </location>
</feature>
<dbReference type="PANTHER" id="PTHR10614:SF13">
    <property type="entry name" value="INSULIN RECEPTOR SUBSTRATE 1"/>
    <property type="match status" value="1"/>
</dbReference>
<feature type="domain" description="IRS-type PTB" evidence="12">
    <location>
        <begin position="126"/>
        <end position="230"/>
    </location>
</feature>
<evidence type="ECO:0000256" key="2">
    <source>
        <dbReference type="ARBA" id="ARBA00015710"/>
    </source>
</evidence>
<accession>A0AAN9AH54</accession>
<protein>
    <recommendedName>
        <fullName evidence="2">Insulin receptor substrate 1</fullName>
    </recommendedName>
    <alternativeName>
        <fullName evidence="8">Protein chico</fullName>
    </alternativeName>
</protein>
<evidence type="ECO:0000256" key="5">
    <source>
        <dbReference type="ARBA" id="ARBA00022737"/>
    </source>
</evidence>
<comment type="subunit">
    <text evidence="1">Bindings to phosphatidylinositol 3-kinase and SHP2.</text>
</comment>
<dbReference type="PROSITE" id="PS51064">
    <property type="entry name" value="IRS_PTB"/>
    <property type="match status" value="1"/>
</dbReference>
<evidence type="ECO:0000256" key="10">
    <source>
        <dbReference type="SAM" id="MobiDB-lite"/>
    </source>
</evidence>
<feature type="region of interest" description="Disordered" evidence="10">
    <location>
        <begin position="232"/>
        <end position="289"/>
    </location>
</feature>